<dbReference type="Proteomes" id="UP001500665">
    <property type="component" value="Unassembled WGS sequence"/>
</dbReference>
<reference evidence="2 3" key="1">
    <citation type="journal article" date="2019" name="Int. J. Syst. Evol. Microbiol.">
        <title>The Global Catalogue of Microorganisms (GCM) 10K type strain sequencing project: providing services to taxonomists for standard genome sequencing and annotation.</title>
        <authorList>
            <consortium name="The Broad Institute Genomics Platform"/>
            <consortium name="The Broad Institute Genome Sequencing Center for Infectious Disease"/>
            <person name="Wu L."/>
            <person name="Ma J."/>
        </authorList>
    </citation>
    <scope>NUCLEOTIDE SEQUENCE [LARGE SCALE GENOMIC DNA]</scope>
    <source>
        <strain evidence="2 3">JCM 10696</strain>
    </source>
</reference>
<keyword evidence="1" id="KW-1133">Transmembrane helix</keyword>
<feature type="transmembrane region" description="Helical" evidence="1">
    <location>
        <begin position="12"/>
        <end position="32"/>
    </location>
</feature>
<proteinExistence type="predicted"/>
<accession>A0ABN1RPQ7</accession>
<gene>
    <name evidence="2" type="ORF">GCM10009550_53620</name>
</gene>
<organism evidence="2 3">
    <name type="scientific">Actinocorallia libanotica</name>
    <dbReference type="NCBI Taxonomy" id="46162"/>
    <lineage>
        <taxon>Bacteria</taxon>
        <taxon>Bacillati</taxon>
        <taxon>Actinomycetota</taxon>
        <taxon>Actinomycetes</taxon>
        <taxon>Streptosporangiales</taxon>
        <taxon>Thermomonosporaceae</taxon>
        <taxon>Actinocorallia</taxon>
    </lineage>
</organism>
<comment type="caution">
    <text evidence="2">The sequence shown here is derived from an EMBL/GenBank/DDBJ whole genome shotgun (WGS) entry which is preliminary data.</text>
</comment>
<evidence type="ECO:0000313" key="3">
    <source>
        <dbReference type="Proteomes" id="UP001500665"/>
    </source>
</evidence>
<feature type="transmembrane region" description="Helical" evidence="1">
    <location>
        <begin position="75"/>
        <end position="94"/>
    </location>
</feature>
<dbReference type="InterPro" id="IPR021315">
    <property type="entry name" value="Gap/Sap"/>
</dbReference>
<evidence type="ECO:0000313" key="2">
    <source>
        <dbReference type="EMBL" id="GAA0961278.1"/>
    </source>
</evidence>
<dbReference type="EMBL" id="BAAAHH010000025">
    <property type="protein sequence ID" value="GAA0961278.1"/>
    <property type="molecule type" value="Genomic_DNA"/>
</dbReference>
<keyword evidence="1" id="KW-0812">Transmembrane</keyword>
<dbReference type="Pfam" id="PF11139">
    <property type="entry name" value="SfLAP"/>
    <property type="match status" value="1"/>
</dbReference>
<evidence type="ECO:0000256" key="1">
    <source>
        <dbReference type="SAM" id="Phobius"/>
    </source>
</evidence>
<evidence type="ECO:0008006" key="4">
    <source>
        <dbReference type="Google" id="ProtNLM"/>
    </source>
</evidence>
<keyword evidence="3" id="KW-1185">Reference proteome</keyword>
<feature type="transmembrane region" description="Helical" evidence="1">
    <location>
        <begin position="44"/>
        <end position="63"/>
    </location>
</feature>
<name>A0ABN1RPQ7_9ACTN</name>
<keyword evidence="1" id="KW-0472">Membrane</keyword>
<sequence length="227" mass="22707">MVGFGQALGELLPSAVGVALSPIPIIAVVLMLMSPNAGRTAPALALGWVAGLAAATAVVVLVADPAGAAREGARPVVGWIKVVLGLLFLVLAAGQWRKRPRPGEAPELPGWMAAIDRMSFGKALGLGAVLSAANPKNLTLAVAAALAVAQAGLGGGGAAAAVAVFVVLGSLTVAGPVLVYLALRDRVRAPLLAAKDWLVRENATVMFIVLLVLGVVIIGKGITSITA</sequence>
<dbReference type="RefSeq" id="WP_344243737.1">
    <property type="nucleotide sequence ID" value="NZ_BAAAHH010000025.1"/>
</dbReference>
<feature type="transmembrane region" description="Helical" evidence="1">
    <location>
        <begin position="159"/>
        <end position="183"/>
    </location>
</feature>
<protein>
    <recommendedName>
        <fullName evidence="4">Sap-like sulfolipid-1-addressing protein</fullName>
    </recommendedName>
</protein>
<feature type="transmembrane region" description="Helical" evidence="1">
    <location>
        <begin position="203"/>
        <end position="222"/>
    </location>
</feature>